<dbReference type="Pfam" id="PF04299">
    <property type="entry name" value="FMN_bind_2"/>
    <property type="match status" value="1"/>
</dbReference>
<comment type="caution">
    <text evidence="1">The sequence shown here is derived from an EMBL/GenBank/DDBJ whole genome shotgun (WGS) entry which is preliminary data.</text>
</comment>
<accession>A0AA37V5X9</accession>
<protein>
    <submittedName>
        <fullName evidence="1">Transcriptional regulator</fullName>
    </submittedName>
</protein>
<reference evidence="1" key="1">
    <citation type="submission" date="2022-08" db="EMBL/GenBank/DDBJ databases">
        <title>Draft genome sequencing of Roseisolibacter agri AW1220.</title>
        <authorList>
            <person name="Tobiishi Y."/>
            <person name="Tonouchi A."/>
        </authorList>
    </citation>
    <scope>NUCLEOTIDE SEQUENCE</scope>
    <source>
        <strain evidence="1">AW1220</strain>
    </source>
</reference>
<evidence type="ECO:0000313" key="1">
    <source>
        <dbReference type="EMBL" id="GLC24686.1"/>
    </source>
</evidence>
<dbReference type="RefSeq" id="WP_284349134.1">
    <property type="nucleotide sequence ID" value="NZ_BRXS01000002.1"/>
</dbReference>
<sequence length="215" mass="23779">MYVPASNAEHRPEVLFDFIEAHSLGALVTASADGLFATHLPFVLDRARGPHGTLEGHLARANPHHRHAPTTDEALVIFTGPDAYVTPSWYPSKAEHGKVVPTWNYVAVHAYGTLRFREDADYLRRHLDQLTDRHEAGREHPWTTADAPAEYIAQLQRAIVGVELEITRLEGKWKMSQNRPAADIDGVVRGLAASSAAEERAVAAIVDARRPTDRS</sequence>
<dbReference type="InterPro" id="IPR007396">
    <property type="entry name" value="TR_PAI2-type"/>
</dbReference>
<dbReference type="Proteomes" id="UP001161325">
    <property type="component" value="Unassembled WGS sequence"/>
</dbReference>
<dbReference type="Gene3D" id="2.30.110.10">
    <property type="entry name" value="Electron Transport, Fmn-binding Protein, Chain A"/>
    <property type="match status" value="1"/>
</dbReference>
<dbReference type="PANTHER" id="PTHR35802:SF1">
    <property type="entry name" value="PROTEASE SYNTHASE AND SPORULATION PROTEIN PAI 2"/>
    <property type="match status" value="1"/>
</dbReference>
<dbReference type="PIRSF" id="PIRSF010372">
    <property type="entry name" value="PaiB"/>
    <property type="match status" value="1"/>
</dbReference>
<name>A0AA37V5X9_9BACT</name>
<dbReference type="SUPFAM" id="SSF50475">
    <property type="entry name" value="FMN-binding split barrel"/>
    <property type="match status" value="1"/>
</dbReference>
<dbReference type="PANTHER" id="PTHR35802">
    <property type="entry name" value="PROTEASE SYNTHASE AND SPORULATION PROTEIN PAI 2"/>
    <property type="match status" value="1"/>
</dbReference>
<organism evidence="1 2">
    <name type="scientific">Roseisolibacter agri</name>
    <dbReference type="NCBI Taxonomy" id="2014610"/>
    <lineage>
        <taxon>Bacteria</taxon>
        <taxon>Pseudomonadati</taxon>
        <taxon>Gemmatimonadota</taxon>
        <taxon>Gemmatimonadia</taxon>
        <taxon>Gemmatimonadales</taxon>
        <taxon>Gemmatimonadaceae</taxon>
        <taxon>Roseisolibacter</taxon>
    </lineage>
</organism>
<keyword evidence="2" id="KW-1185">Reference proteome</keyword>
<evidence type="ECO:0000313" key="2">
    <source>
        <dbReference type="Proteomes" id="UP001161325"/>
    </source>
</evidence>
<dbReference type="EMBL" id="BRXS01000002">
    <property type="protein sequence ID" value="GLC24686.1"/>
    <property type="molecule type" value="Genomic_DNA"/>
</dbReference>
<dbReference type="AlphaFoldDB" id="A0AA37V5X9"/>
<dbReference type="InterPro" id="IPR012349">
    <property type="entry name" value="Split_barrel_FMN-bd"/>
</dbReference>
<proteinExistence type="predicted"/>
<gene>
    <name evidence="1" type="ORF">rosag_11990</name>
</gene>